<dbReference type="Proteomes" id="UP000058660">
    <property type="component" value="Chromosome"/>
</dbReference>
<gene>
    <name evidence="1" type="ORF">TO73_0925</name>
</gene>
<reference evidence="2" key="1">
    <citation type="journal article" date="2015" name="PLoS ONE">
        <title>Complete Genome Sequence of Thermus aquaticus Y51MC23.</title>
        <authorList>
            <person name="Brumm P.J."/>
            <person name="Monsma S."/>
            <person name="Keough B."/>
            <person name="Jasinovica S."/>
            <person name="Ferguson E."/>
            <person name="Schoenfeld T."/>
            <person name="Lodes M."/>
            <person name="Mead D.A."/>
        </authorList>
    </citation>
    <scope>NUCLEOTIDE SEQUENCE [LARGE SCALE GENOMIC DNA]</scope>
    <source>
        <strain evidence="2">BAA-2747 / Y51MC23</strain>
    </source>
</reference>
<accession>A0ABM5VKT5</accession>
<evidence type="ECO:0000313" key="1">
    <source>
        <dbReference type="EMBL" id="ALJ90773.1"/>
    </source>
</evidence>
<keyword evidence="2" id="KW-1185">Reference proteome</keyword>
<dbReference type="EMBL" id="CP010822">
    <property type="protein sequence ID" value="ALJ90773.1"/>
    <property type="molecule type" value="Genomic_DNA"/>
</dbReference>
<name>A0ABM5VKT5_THEA5</name>
<organism evidence="1 2">
    <name type="scientific">Thermus aquaticus (strain ATCC BAA-2747 / Y51MC23)</name>
    <dbReference type="NCBI Taxonomy" id="498848"/>
    <lineage>
        <taxon>Bacteria</taxon>
        <taxon>Thermotogati</taxon>
        <taxon>Deinococcota</taxon>
        <taxon>Deinococci</taxon>
        <taxon>Thermales</taxon>
        <taxon>Thermaceae</taxon>
        <taxon>Thermus</taxon>
    </lineage>
</organism>
<proteinExistence type="predicted"/>
<evidence type="ECO:0000313" key="2">
    <source>
        <dbReference type="Proteomes" id="UP000058660"/>
    </source>
</evidence>
<sequence length="135" mass="15562">MWVEASPGEFRVLWWEVVNALEPGRPKGAPPYFLRARPYGLRLEVPELYLDLLDPKAPLDLPFADLDHPALEERRLAYLAEKRRLLRQGQDLRGWLALLRLDPLDEEAFARLQGSPLAQEAERLRQEALRELGLG</sequence>
<protein>
    <submittedName>
        <fullName evidence="1">Uncharacterized protein</fullName>
    </submittedName>
</protein>